<reference evidence="1 2" key="1">
    <citation type="submission" date="2020-08" db="EMBL/GenBank/DDBJ databases">
        <title>Genomic Encyclopedia of Type Strains, Phase IV (KMG-IV): sequencing the most valuable type-strain genomes for metagenomic binning, comparative biology and taxonomic classification.</title>
        <authorList>
            <person name="Goeker M."/>
        </authorList>
    </citation>
    <scope>NUCLEOTIDE SEQUENCE [LARGE SCALE GENOMIC DNA]</scope>
    <source>
        <strain evidence="1 2">YIM 65646</strain>
    </source>
</reference>
<keyword evidence="2" id="KW-1185">Reference proteome</keyword>
<evidence type="ECO:0000313" key="2">
    <source>
        <dbReference type="Proteomes" id="UP000548476"/>
    </source>
</evidence>
<gene>
    <name evidence="1" type="ORF">HNR73_007540</name>
</gene>
<dbReference type="Proteomes" id="UP000548476">
    <property type="component" value="Unassembled WGS sequence"/>
</dbReference>
<evidence type="ECO:0008006" key="3">
    <source>
        <dbReference type="Google" id="ProtNLM"/>
    </source>
</evidence>
<accession>A0A841FY41</accession>
<proteinExistence type="predicted"/>
<name>A0A841FY41_9ACTN</name>
<sequence length="117" mass="12917">MIGLDDIRKLATALPEVVEGVHYRQPSFLVGGVDFVRHERGETHAVIAVGRQEAAIAVAEDPDVYEEVWRTEHGRVFVGLRVDLARAPADRFAELVEHAWRATAPKDLVDTYDGGAV</sequence>
<evidence type="ECO:0000313" key="1">
    <source>
        <dbReference type="EMBL" id="MBB6039643.1"/>
    </source>
</evidence>
<dbReference type="AlphaFoldDB" id="A0A841FY41"/>
<organism evidence="1 2">
    <name type="scientific">Phytomonospora endophytica</name>
    <dbReference type="NCBI Taxonomy" id="714109"/>
    <lineage>
        <taxon>Bacteria</taxon>
        <taxon>Bacillati</taxon>
        <taxon>Actinomycetota</taxon>
        <taxon>Actinomycetes</taxon>
        <taxon>Micromonosporales</taxon>
        <taxon>Micromonosporaceae</taxon>
        <taxon>Phytomonospora</taxon>
    </lineage>
</organism>
<protein>
    <recommendedName>
        <fullName evidence="3">YjbR protein</fullName>
    </recommendedName>
</protein>
<dbReference type="RefSeq" id="WP_184792731.1">
    <property type="nucleotide sequence ID" value="NZ_BONT01000028.1"/>
</dbReference>
<comment type="caution">
    <text evidence="1">The sequence shown here is derived from an EMBL/GenBank/DDBJ whole genome shotgun (WGS) entry which is preliminary data.</text>
</comment>
<dbReference type="EMBL" id="JACHGT010000024">
    <property type="protein sequence ID" value="MBB6039643.1"/>
    <property type="molecule type" value="Genomic_DNA"/>
</dbReference>